<reference evidence="7 8" key="1">
    <citation type="submission" date="2016-10" db="EMBL/GenBank/DDBJ databases">
        <authorList>
            <person name="de Groot N.N."/>
        </authorList>
    </citation>
    <scope>NUCLEOTIDE SEQUENCE [LARGE SCALE GENOMIC DNA]</scope>
    <source>
        <strain evidence="7 8">CGMCC 1.7031</strain>
    </source>
</reference>
<dbReference type="RefSeq" id="WP_091141401.1">
    <property type="nucleotide sequence ID" value="NZ_FMVF01000005.1"/>
</dbReference>
<dbReference type="PANTHER" id="PTHR43731">
    <property type="entry name" value="RHOMBOID PROTEASE"/>
    <property type="match status" value="1"/>
</dbReference>
<gene>
    <name evidence="7" type="ORF">SAMN02927903_01205</name>
</gene>
<keyword evidence="3 5" id="KW-1133">Transmembrane helix</keyword>
<name>A0A1G5F7V0_9FLAO</name>
<protein>
    <submittedName>
        <fullName evidence="7">Membrane associated serine protease, rhomboid family</fullName>
    </submittedName>
</protein>
<comment type="subcellular location">
    <subcellularLocation>
        <location evidence="1">Membrane</location>
        <topology evidence="1">Multi-pass membrane protein</topology>
    </subcellularLocation>
</comment>
<dbReference type="AlphaFoldDB" id="A0A1G5F7V0"/>
<evidence type="ECO:0000313" key="8">
    <source>
        <dbReference type="Proteomes" id="UP000199354"/>
    </source>
</evidence>
<evidence type="ECO:0000259" key="6">
    <source>
        <dbReference type="Pfam" id="PF01694"/>
    </source>
</evidence>
<feature type="transmembrane region" description="Helical" evidence="5">
    <location>
        <begin position="138"/>
        <end position="158"/>
    </location>
</feature>
<feature type="transmembrane region" description="Helical" evidence="5">
    <location>
        <begin position="113"/>
        <end position="131"/>
    </location>
</feature>
<keyword evidence="4 5" id="KW-0472">Membrane</keyword>
<feature type="transmembrane region" description="Helical" evidence="5">
    <location>
        <begin position="12"/>
        <end position="29"/>
    </location>
</feature>
<dbReference type="GO" id="GO:0016020">
    <property type="term" value="C:membrane"/>
    <property type="evidence" value="ECO:0007669"/>
    <property type="project" value="UniProtKB-SubCell"/>
</dbReference>
<evidence type="ECO:0000256" key="5">
    <source>
        <dbReference type="SAM" id="Phobius"/>
    </source>
</evidence>
<evidence type="ECO:0000256" key="4">
    <source>
        <dbReference type="ARBA" id="ARBA00023136"/>
    </source>
</evidence>
<feature type="domain" description="Peptidase S54 rhomboid" evidence="6">
    <location>
        <begin position="53"/>
        <end position="183"/>
    </location>
</feature>
<feature type="transmembrane region" description="Helical" evidence="5">
    <location>
        <begin position="91"/>
        <end position="107"/>
    </location>
</feature>
<dbReference type="InterPro" id="IPR022764">
    <property type="entry name" value="Peptidase_S54_rhomboid_dom"/>
</dbReference>
<dbReference type="STRING" id="490189.SAMN02927903_01205"/>
<accession>A0A1G5F7V0</accession>
<dbReference type="Gene3D" id="1.20.1540.10">
    <property type="entry name" value="Rhomboid-like"/>
    <property type="match status" value="1"/>
</dbReference>
<evidence type="ECO:0000256" key="3">
    <source>
        <dbReference type="ARBA" id="ARBA00022989"/>
    </source>
</evidence>
<dbReference type="InterPro" id="IPR035952">
    <property type="entry name" value="Rhomboid-like_sf"/>
</dbReference>
<keyword evidence="8" id="KW-1185">Reference proteome</keyword>
<keyword evidence="7" id="KW-0378">Hydrolase</keyword>
<organism evidence="7 8">
    <name type="scientific">Flavobacterium caeni</name>
    <dbReference type="NCBI Taxonomy" id="490189"/>
    <lineage>
        <taxon>Bacteria</taxon>
        <taxon>Pseudomonadati</taxon>
        <taxon>Bacteroidota</taxon>
        <taxon>Flavobacteriia</taxon>
        <taxon>Flavobacteriales</taxon>
        <taxon>Flavobacteriaceae</taxon>
        <taxon>Flavobacterium</taxon>
    </lineage>
</organism>
<dbReference type="InterPro" id="IPR050925">
    <property type="entry name" value="Rhomboid_protease_S54"/>
</dbReference>
<evidence type="ECO:0000256" key="2">
    <source>
        <dbReference type="ARBA" id="ARBA00022692"/>
    </source>
</evidence>
<keyword evidence="7" id="KW-0645">Protease</keyword>
<feature type="transmembrane region" description="Helical" evidence="5">
    <location>
        <begin position="164"/>
        <end position="183"/>
    </location>
</feature>
<keyword evidence="2 5" id="KW-0812">Transmembrane</keyword>
<dbReference type="PANTHER" id="PTHR43731:SF9">
    <property type="entry name" value="SLR1461 PROTEIN"/>
    <property type="match status" value="1"/>
</dbReference>
<dbReference type="GO" id="GO:0004252">
    <property type="term" value="F:serine-type endopeptidase activity"/>
    <property type="evidence" value="ECO:0007669"/>
    <property type="project" value="InterPro"/>
</dbReference>
<dbReference type="Proteomes" id="UP000199354">
    <property type="component" value="Unassembled WGS sequence"/>
</dbReference>
<evidence type="ECO:0000256" key="1">
    <source>
        <dbReference type="ARBA" id="ARBA00004141"/>
    </source>
</evidence>
<dbReference type="Pfam" id="PF01694">
    <property type="entry name" value="Rhomboid"/>
    <property type="match status" value="1"/>
</dbReference>
<proteinExistence type="predicted"/>
<dbReference type="GO" id="GO:0006508">
    <property type="term" value="P:proteolysis"/>
    <property type="evidence" value="ECO:0007669"/>
    <property type="project" value="UniProtKB-KW"/>
</dbReference>
<dbReference type="OrthoDB" id="465874at2"/>
<dbReference type="SUPFAM" id="SSF144091">
    <property type="entry name" value="Rhomboid-like"/>
    <property type="match status" value="1"/>
</dbReference>
<evidence type="ECO:0000313" key="7">
    <source>
        <dbReference type="EMBL" id="SCY35346.1"/>
    </source>
</evidence>
<dbReference type="EMBL" id="FMVF01000005">
    <property type="protein sequence ID" value="SCY35346.1"/>
    <property type="molecule type" value="Genomic_DNA"/>
</dbReference>
<sequence length="255" mass="29223">MNDDQFKFSASVILLPFAFVLTLWLAFYIDIKFNLDAADWGIYPRTLEGLRGVVLSPFIHGNLEHLYNNTIPLLVLMAALRYFYREQSWAVIGYGILISGLITWIIGRSSFHIGASGLIYVLTAFIFFKGIRTKHYRLVALSLAVVMVYGSTIWYVFPGIEKEISWEGHLAGLVTGFAFAMLFKTPDYHRPIKYDWERPDFNPAGDKFLERFDENGNFVNLPPPEPEPESDEFAASPAVKITYFFVPKEERDEKP</sequence>